<evidence type="ECO:0000313" key="3">
    <source>
        <dbReference type="Proteomes" id="UP000061348"/>
    </source>
</evidence>
<dbReference type="EMBL" id="LCYA01000154">
    <property type="protein sequence ID" value="KWV84747.1"/>
    <property type="molecule type" value="Genomic_DNA"/>
</dbReference>
<name>A0A125QHK0_PSEFL</name>
<proteinExistence type="predicted"/>
<protein>
    <submittedName>
        <fullName evidence="2">Uncharacterized protein</fullName>
    </submittedName>
</protein>
<organism evidence="2 3">
    <name type="scientific">Pseudomonas fluorescens</name>
    <dbReference type="NCBI Taxonomy" id="294"/>
    <lineage>
        <taxon>Bacteria</taxon>
        <taxon>Pseudomonadati</taxon>
        <taxon>Pseudomonadota</taxon>
        <taxon>Gammaproteobacteria</taxon>
        <taxon>Pseudomonadales</taxon>
        <taxon>Pseudomonadaceae</taxon>
        <taxon>Pseudomonas</taxon>
    </lineage>
</organism>
<dbReference type="AlphaFoldDB" id="A0A125QHK0"/>
<reference evidence="2 3" key="1">
    <citation type="submission" date="2015-05" db="EMBL/GenBank/DDBJ databases">
        <title>A genomic and transcriptomic approach to investigate the blue pigment phenotype in Pseudomonas fluorescens.</title>
        <authorList>
            <person name="Andreani N.A."/>
            <person name="Cardazzo B."/>
        </authorList>
    </citation>
    <scope>NUCLEOTIDE SEQUENCE [LARGE SCALE GENOMIC DNA]</scope>
    <source>
        <strain evidence="2 3">Ps_22</strain>
    </source>
</reference>
<comment type="caution">
    <text evidence="2">The sequence shown here is derived from an EMBL/GenBank/DDBJ whole genome shotgun (WGS) entry which is preliminary data.</text>
</comment>
<accession>A0A125QHK0</accession>
<feature type="region of interest" description="Disordered" evidence="1">
    <location>
        <begin position="1"/>
        <end position="25"/>
    </location>
</feature>
<evidence type="ECO:0000313" key="2">
    <source>
        <dbReference type="EMBL" id="KWV84747.1"/>
    </source>
</evidence>
<gene>
    <name evidence="2" type="ORF">PFLmoz3_05785</name>
</gene>
<evidence type="ECO:0000256" key="1">
    <source>
        <dbReference type="SAM" id="MobiDB-lite"/>
    </source>
</evidence>
<sequence>MCGSPSMRCGRTGKRRNGALSGSPANRCSTRMAGISTTSPTATRASTCYGSSGWWAAPMSCRPITACTSAAPPITWTPTAKRRASCWTPAWVAQPRVSTGTSKPCCNAARWAARRFAPGPVAAAPATPLTRWPGSRVSACNWISLPVTARPVTAGSAPSTRCSPMAITFPWRATPATAT</sequence>
<dbReference type="Proteomes" id="UP000061348">
    <property type="component" value="Unassembled WGS sequence"/>
</dbReference>